<accession>A0ABV4MP54</accession>
<dbReference type="Gene3D" id="3.40.50.20">
    <property type="match status" value="1"/>
</dbReference>
<dbReference type="EMBL" id="JBGOOS010000051">
    <property type="protein sequence ID" value="MEZ8211359.1"/>
    <property type="molecule type" value="Genomic_DNA"/>
</dbReference>
<evidence type="ECO:0000313" key="2">
    <source>
        <dbReference type="EMBL" id="MEZ8211359.1"/>
    </source>
</evidence>
<reference evidence="2 3" key="1">
    <citation type="submission" date="2024-06" db="EMBL/GenBank/DDBJ databases">
        <authorList>
            <person name="Steensen K."/>
            <person name="Seneca J."/>
            <person name="Bartlau N."/>
            <person name="Yu A.X."/>
            <person name="Polz M.F."/>
        </authorList>
    </citation>
    <scope>NUCLEOTIDE SEQUENCE [LARGE SCALE GENOMIC DNA]</scope>
    <source>
        <strain evidence="2 3">1F146</strain>
    </source>
</reference>
<comment type="similarity">
    <text evidence="1">Belongs to the transferase hexapeptide repeat family.</text>
</comment>
<proteinExistence type="inferred from homology"/>
<name>A0ABV4MP54_9VIBR</name>
<dbReference type="Pfam" id="PF00132">
    <property type="entry name" value="Hexapep"/>
    <property type="match status" value="1"/>
</dbReference>
<dbReference type="InterPro" id="IPR050179">
    <property type="entry name" value="Trans_hexapeptide_repeat"/>
</dbReference>
<dbReference type="InterPro" id="IPR001451">
    <property type="entry name" value="Hexapep"/>
</dbReference>
<dbReference type="RefSeq" id="WP_371720301.1">
    <property type="nucleotide sequence ID" value="NZ_JBGOOF010000049.1"/>
</dbReference>
<dbReference type="Gene3D" id="2.160.10.10">
    <property type="entry name" value="Hexapeptide repeat proteins"/>
    <property type="match status" value="1"/>
</dbReference>
<comment type="caution">
    <text evidence="2">The sequence shown here is derived from an EMBL/GenBank/DDBJ whole genome shotgun (WGS) entry which is preliminary data.</text>
</comment>
<dbReference type="SUPFAM" id="SSF51161">
    <property type="entry name" value="Trimeric LpxA-like enzymes"/>
    <property type="match status" value="1"/>
</dbReference>
<dbReference type="Proteomes" id="UP001569151">
    <property type="component" value="Unassembled WGS sequence"/>
</dbReference>
<sequence length="206" mass="21767">MKKVYIVGTGGLGRELYSWLSCPESDYEPVGFISDDLSSLDDFDYPISVVQTVESFQPVDSVSLIMGIMNPTGKQNVFEQLISKGASFSTFVHPSSIIGHNVKLGTGVVICPMCILTCDITLEDGVFFNTASTMGHDGRIGKYSSINGKVEIGGGTDIGSNVLIGSRALILPQRKISDNAVIGAGSVVVGNVKSGITVFGNPARKI</sequence>
<dbReference type="CDD" id="cd03360">
    <property type="entry name" value="LbH_AT_putative"/>
    <property type="match status" value="1"/>
</dbReference>
<dbReference type="PANTHER" id="PTHR43300:SF7">
    <property type="entry name" value="UDP-N-ACETYLBACILLOSAMINE N-ACETYLTRANSFERASE"/>
    <property type="match status" value="1"/>
</dbReference>
<organism evidence="2 3">
    <name type="scientific">Vibrio bivalvicida</name>
    <dbReference type="NCBI Taxonomy" id="1276888"/>
    <lineage>
        <taxon>Bacteria</taxon>
        <taxon>Pseudomonadati</taxon>
        <taxon>Pseudomonadota</taxon>
        <taxon>Gammaproteobacteria</taxon>
        <taxon>Vibrionales</taxon>
        <taxon>Vibrionaceae</taxon>
        <taxon>Vibrio</taxon>
        <taxon>Vibrio oreintalis group</taxon>
    </lineage>
</organism>
<dbReference type="NCBIfam" id="TIGR03570">
    <property type="entry name" value="NeuD_NnaD"/>
    <property type="match status" value="1"/>
</dbReference>
<evidence type="ECO:0000313" key="3">
    <source>
        <dbReference type="Proteomes" id="UP001569151"/>
    </source>
</evidence>
<keyword evidence="3" id="KW-1185">Reference proteome</keyword>
<dbReference type="InterPro" id="IPR020019">
    <property type="entry name" value="AcTrfase_PglD-like"/>
</dbReference>
<evidence type="ECO:0000256" key="1">
    <source>
        <dbReference type="ARBA" id="ARBA00007274"/>
    </source>
</evidence>
<gene>
    <name evidence="2" type="ORF">ACED39_21565</name>
</gene>
<protein>
    <submittedName>
        <fullName evidence="2">NeuD/PglB/VioB family sugar acetyltransferase</fullName>
    </submittedName>
</protein>
<dbReference type="PANTHER" id="PTHR43300">
    <property type="entry name" value="ACETYLTRANSFERASE"/>
    <property type="match status" value="1"/>
</dbReference>
<dbReference type="InterPro" id="IPR011004">
    <property type="entry name" value="Trimer_LpxA-like_sf"/>
</dbReference>